<dbReference type="EMBL" id="ML734660">
    <property type="protein sequence ID" value="KAB8242578.1"/>
    <property type="molecule type" value="Genomic_DNA"/>
</dbReference>
<feature type="region of interest" description="Disordered" evidence="1">
    <location>
        <begin position="70"/>
        <end position="90"/>
    </location>
</feature>
<sequence>MVKRPSVPRYRSSIIIRAFYLGVWIKVKLTAMWQAISTVDGNRVHRWNEDLEESARSSRDVVGTIFQPHRKAHTHANSVRSMSNASHADG</sequence>
<protein>
    <submittedName>
        <fullName evidence="2">Uncharacterized protein</fullName>
    </submittedName>
</protein>
<dbReference type="AlphaFoldDB" id="A0A5N6GKP9"/>
<evidence type="ECO:0000256" key="1">
    <source>
        <dbReference type="SAM" id="MobiDB-lite"/>
    </source>
</evidence>
<feature type="compositionally biased region" description="Polar residues" evidence="1">
    <location>
        <begin position="75"/>
        <end position="90"/>
    </location>
</feature>
<gene>
    <name evidence="2" type="ORF">BDV35DRAFT_365742</name>
</gene>
<evidence type="ECO:0000313" key="2">
    <source>
        <dbReference type="EMBL" id="KAB8242578.1"/>
    </source>
</evidence>
<proteinExistence type="predicted"/>
<reference evidence="2" key="1">
    <citation type="submission" date="2019-04" db="EMBL/GenBank/DDBJ databases">
        <title>Friends and foes A comparative genomics study of 23 Aspergillus species from section Flavi.</title>
        <authorList>
            <consortium name="DOE Joint Genome Institute"/>
            <person name="Kjaerbolling I."/>
            <person name="Vesth T."/>
            <person name="Frisvad J.C."/>
            <person name="Nybo J.L."/>
            <person name="Theobald S."/>
            <person name="Kildgaard S."/>
            <person name="Isbrandt T."/>
            <person name="Kuo A."/>
            <person name="Sato A."/>
            <person name="Lyhne E.K."/>
            <person name="Kogle M.E."/>
            <person name="Wiebenga A."/>
            <person name="Kun R.S."/>
            <person name="Lubbers R.J."/>
            <person name="Makela M.R."/>
            <person name="Barry K."/>
            <person name="Chovatia M."/>
            <person name="Clum A."/>
            <person name="Daum C."/>
            <person name="Haridas S."/>
            <person name="He G."/>
            <person name="LaButti K."/>
            <person name="Lipzen A."/>
            <person name="Mondo S."/>
            <person name="Riley R."/>
            <person name="Salamov A."/>
            <person name="Simmons B.A."/>
            <person name="Magnuson J.K."/>
            <person name="Henrissat B."/>
            <person name="Mortensen U.H."/>
            <person name="Larsen T.O."/>
            <person name="Devries R.P."/>
            <person name="Grigoriev I.V."/>
            <person name="Machida M."/>
            <person name="Baker S.E."/>
            <person name="Andersen M.R."/>
        </authorList>
    </citation>
    <scope>NUCLEOTIDE SEQUENCE [LARGE SCALE GENOMIC DNA]</scope>
    <source>
        <strain evidence="2">CBS 121.62</strain>
    </source>
</reference>
<name>A0A5N6GKP9_ASPFL</name>
<dbReference type="Proteomes" id="UP000325434">
    <property type="component" value="Unassembled WGS sequence"/>
</dbReference>
<accession>A0A5N6GKP9</accession>
<organism evidence="2">
    <name type="scientific">Aspergillus flavus</name>
    <dbReference type="NCBI Taxonomy" id="5059"/>
    <lineage>
        <taxon>Eukaryota</taxon>
        <taxon>Fungi</taxon>
        <taxon>Dikarya</taxon>
        <taxon>Ascomycota</taxon>
        <taxon>Pezizomycotina</taxon>
        <taxon>Eurotiomycetes</taxon>
        <taxon>Eurotiomycetidae</taxon>
        <taxon>Eurotiales</taxon>
        <taxon>Aspergillaceae</taxon>
        <taxon>Aspergillus</taxon>
        <taxon>Aspergillus subgen. Circumdati</taxon>
    </lineage>
</organism>